<evidence type="ECO:0000313" key="1">
    <source>
        <dbReference type="EMBL" id="AOJ07613.1"/>
    </source>
</evidence>
<dbReference type="Proteomes" id="UP000067711">
    <property type="component" value="Chromosome 2"/>
</dbReference>
<proteinExistence type="predicted"/>
<dbReference type="EMBL" id="CP013388">
    <property type="protein sequence ID" value="AOJ07613.1"/>
    <property type="molecule type" value="Genomic_DNA"/>
</dbReference>
<accession>A0A1B4FVA8</accession>
<dbReference type="AlphaFoldDB" id="A0A1B4FVA8"/>
<sequence length="72" mass="8064">MSVITDQFEAADKDGKKYTVVVRQDEIDTSTLSGRSSILGMKEFRLSNGEPLNQVSEDVFRIVRSGVEITRI</sequence>
<gene>
    <name evidence="1" type="ORF">WS71_10025</name>
</gene>
<organism evidence="1 2">
    <name type="scientific">Burkholderia mayonis</name>
    <dbReference type="NCBI Taxonomy" id="1385591"/>
    <lineage>
        <taxon>Bacteria</taxon>
        <taxon>Pseudomonadati</taxon>
        <taxon>Pseudomonadota</taxon>
        <taxon>Betaproteobacteria</taxon>
        <taxon>Burkholderiales</taxon>
        <taxon>Burkholderiaceae</taxon>
        <taxon>Burkholderia</taxon>
        <taxon>pseudomallei group</taxon>
    </lineage>
</organism>
<evidence type="ECO:0000313" key="2">
    <source>
        <dbReference type="Proteomes" id="UP000067711"/>
    </source>
</evidence>
<protein>
    <submittedName>
        <fullName evidence="1">Uncharacterized protein</fullName>
    </submittedName>
</protein>
<name>A0A1B4FVA8_9BURK</name>
<reference evidence="1 2" key="1">
    <citation type="submission" date="2015-12" db="EMBL/GenBank/DDBJ databases">
        <title>Diversity of Burkholderia near neighbor genomes.</title>
        <authorList>
            <person name="Sahl J."/>
            <person name="Wagner D."/>
            <person name="Keim P."/>
        </authorList>
    </citation>
    <scope>NUCLEOTIDE SEQUENCE [LARGE SCALE GENOMIC DNA]</scope>
    <source>
        <strain evidence="1 2">BDU8</strain>
    </source>
</reference>